<dbReference type="InterPro" id="IPR014008">
    <property type="entry name" value="Cbl_synth_MTase_CbiT"/>
</dbReference>
<keyword evidence="8" id="KW-1185">Reference proteome</keyword>
<dbReference type="SUPFAM" id="SSF53335">
    <property type="entry name" value="S-adenosyl-L-methionine-dependent methyltransferases"/>
    <property type="match status" value="1"/>
</dbReference>
<evidence type="ECO:0000256" key="4">
    <source>
        <dbReference type="ARBA" id="ARBA00022679"/>
    </source>
</evidence>
<feature type="domain" description="Tetrapyrrole methylase" evidence="6">
    <location>
        <begin position="7"/>
        <end position="186"/>
    </location>
</feature>
<evidence type="ECO:0000313" key="7">
    <source>
        <dbReference type="EMBL" id="MTH62091.1"/>
    </source>
</evidence>
<dbReference type="InterPro" id="IPR029063">
    <property type="entry name" value="SAM-dependent_MTases_sf"/>
</dbReference>
<dbReference type="PANTHER" id="PTHR43182">
    <property type="entry name" value="COBALT-PRECORRIN-6B C(15)-METHYLTRANSFERASE (DECARBOXYLATING)"/>
    <property type="match status" value="1"/>
</dbReference>
<evidence type="ECO:0000256" key="3">
    <source>
        <dbReference type="ARBA" id="ARBA00022603"/>
    </source>
</evidence>
<keyword evidence="2" id="KW-0169">Cobalamin biosynthesis</keyword>
<keyword evidence="3 7" id="KW-0489">Methyltransferase</keyword>
<evidence type="ECO:0000256" key="1">
    <source>
        <dbReference type="ARBA" id="ARBA00004953"/>
    </source>
</evidence>
<dbReference type="Pfam" id="PF00590">
    <property type="entry name" value="TP_methylase"/>
    <property type="match status" value="1"/>
</dbReference>
<dbReference type="PIRSF" id="PIRSF036428">
    <property type="entry name" value="CobL"/>
    <property type="match status" value="1"/>
</dbReference>
<sequence>MARTPWLTILGVGENGPEGLSPASHAALASAEIVMGPSRHLSLLPDLVAESIVWPVPFADGLPVLMRFRGCRVVVLASGDPFWFGAGSVIARELDRDEWQAIPGPSTFSLAASRLGWPLEQVVCLGLHAAPLTRLRPHLAPGTKAIVLLRDGAAVRELGHYLADLGFGDSQLAVLEALGGPRERGTRLVAHQVDTQDFQHPVAVALECAGTGQALPRCSGIADEFFESDGQITKRPIRALALSALAPKPGELLWDIGGGSGSIGIEWLLADPTTSAISIEPRADRAARIRVNADRLGVDRLRVIHAAAPEALQALPLPQAVFVGGGLSAALLEHLAHLPRGTRLVAHAVTLESEALLAEWQARLGGDLMKIALARAVPLGSKRAWDAAYPVVQWSVTL</sequence>
<dbReference type="SUPFAM" id="SSF53790">
    <property type="entry name" value="Tetrapyrrole methylase"/>
    <property type="match status" value="1"/>
</dbReference>
<gene>
    <name evidence="7" type="primary">cbiE</name>
    <name evidence="7" type="ORF">GL300_23105</name>
</gene>
<dbReference type="PANTHER" id="PTHR43182:SF1">
    <property type="entry name" value="COBALT-PRECORRIN-7 C(5)-METHYLTRANSFERASE"/>
    <property type="match status" value="1"/>
</dbReference>
<comment type="caution">
    <text evidence="7">The sequence shown here is derived from an EMBL/GenBank/DDBJ whole genome shotgun (WGS) entry which is preliminary data.</text>
</comment>
<reference evidence="7 8" key="1">
    <citation type="submission" date="2019-11" db="EMBL/GenBank/DDBJ databases">
        <authorList>
            <person name="Dong K."/>
        </authorList>
    </citation>
    <scope>NUCLEOTIDE SEQUENCE [LARGE SCALE GENOMIC DNA]</scope>
    <source>
        <strain evidence="7 8">NBRC 112902</strain>
    </source>
</reference>
<dbReference type="InterPro" id="IPR035996">
    <property type="entry name" value="4pyrrol_Methylase_sf"/>
</dbReference>
<dbReference type="NCBIfam" id="TIGR02469">
    <property type="entry name" value="CbiT"/>
    <property type="match status" value="1"/>
</dbReference>
<dbReference type="Gene3D" id="3.40.50.150">
    <property type="entry name" value="Vaccinia Virus protein VP39"/>
    <property type="match status" value="1"/>
</dbReference>
<evidence type="ECO:0000259" key="6">
    <source>
        <dbReference type="Pfam" id="PF00590"/>
    </source>
</evidence>
<dbReference type="CDD" id="cd11644">
    <property type="entry name" value="Precorrin-6Y-MT"/>
    <property type="match status" value="1"/>
</dbReference>
<evidence type="ECO:0000313" key="8">
    <source>
        <dbReference type="Proteomes" id="UP000449846"/>
    </source>
</evidence>
<dbReference type="RefSeq" id="WP_155042042.1">
    <property type="nucleotide sequence ID" value="NZ_WMIG01000025.1"/>
</dbReference>
<dbReference type="InterPro" id="IPR012818">
    <property type="entry name" value="CbiE"/>
</dbReference>
<name>A0A844HX58_9RHOB</name>
<dbReference type="EMBL" id="WMIG01000025">
    <property type="protein sequence ID" value="MTH62091.1"/>
    <property type="molecule type" value="Genomic_DNA"/>
</dbReference>
<keyword evidence="4 7" id="KW-0808">Transferase</keyword>
<dbReference type="Proteomes" id="UP000449846">
    <property type="component" value="Unassembled WGS sequence"/>
</dbReference>
<dbReference type="GO" id="GO:0032259">
    <property type="term" value="P:methylation"/>
    <property type="evidence" value="ECO:0007669"/>
    <property type="project" value="UniProtKB-KW"/>
</dbReference>
<evidence type="ECO:0000256" key="5">
    <source>
        <dbReference type="ARBA" id="ARBA00022691"/>
    </source>
</evidence>
<dbReference type="InterPro" id="IPR014777">
    <property type="entry name" value="4pyrrole_Mease_sub1"/>
</dbReference>
<dbReference type="NCBIfam" id="TIGR02467">
    <property type="entry name" value="CbiE"/>
    <property type="match status" value="1"/>
</dbReference>
<dbReference type="GO" id="GO:0008276">
    <property type="term" value="F:protein methyltransferase activity"/>
    <property type="evidence" value="ECO:0007669"/>
    <property type="project" value="InterPro"/>
</dbReference>
<protein>
    <submittedName>
        <fullName evidence="7">Precorrin-6y C5,15-methyltransferase (Decarboxylating) subunit CbiE</fullName>
    </submittedName>
</protein>
<dbReference type="InterPro" id="IPR006365">
    <property type="entry name" value="Cbl_synth_CobL"/>
</dbReference>
<keyword evidence="5" id="KW-0949">S-adenosyl-L-methionine</keyword>
<comment type="pathway">
    <text evidence="1">Cofactor biosynthesis; adenosylcobalamin biosynthesis.</text>
</comment>
<evidence type="ECO:0000256" key="2">
    <source>
        <dbReference type="ARBA" id="ARBA00022573"/>
    </source>
</evidence>
<accession>A0A844HX58</accession>
<proteinExistence type="predicted"/>
<dbReference type="InterPro" id="IPR000878">
    <property type="entry name" value="4pyrrol_Mease"/>
</dbReference>
<dbReference type="GO" id="GO:0009236">
    <property type="term" value="P:cobalamin biosynthetic process"/>
    <property type="evidence" value="ECO:0007669"/>
    <property type="project" value="UniProtKB-UniPathway"/>
</dbReference>
<dbReference type="InterPro" id="IPR050714">
    <property type="entry name" value="Cobalamin_biosynth_MTase"/>
</dbReference>
<dbReference type="Gene3D" id="3.40.1010.10">
    <property type="entry name" value="Cobalt-precorrin-4 Transmethylase, Domain 1"/>
    <property type="match status" value="1"/>
</dbReference>
<dbReference type="AlphaFoldDB" id="A0A844HX58"/>
<dbReference type="UniPathway" id="UPA00148"/>
<organism evidence="7 8">
    <name type="scientific">Paracoccus litorisediminis</name>
    <dbReference type="NCBI Taxonomy" id="2006130"/>
    <lineage>
        <taxon>Bacteria</taxon>
        <taxon>Pseudomonadati</taxon>
        <taxon>Pseudomonadota</taxon>
        <taxon>Alphaproteobacteria</taxon>
        <taxon>Rhodobacterales</taxon>
        <taxon>Paracoccaceae</taxon>
        <taxon>Paracoccus</taxon>
    </lineage>
</organism>
<dbReference type="OrthoDB" id="9787825at2"/>